<dbReference type="PRINTS" id="PR01010">
    <property type="entry name" value="FLGPRINGFLGI"/>
</dbReference>
<dbReference type="PANTHER" id="PTHR30381:SF0">
    <property type="entry name" value="FLAGELLAR P-RING PROTEIN"/>
    <property type="match status" value="1"/>
</dbReference>
<evidence type="ECO:0000256" key="3">
    <source>
        <dbReference type="ARBA" id="ARBA00008994"/>
    </source>
</evidence>
<evidence type="ECO:0000256" key="6">
    <source>
        <dbReference type="HAMAP-Rule" id="MF_00416"/>
    </source>
</evidence>
<keyword evidence="7" id="KW-0969">Cilium</keyword>
<name>G2E373_9GAMM</name>
<gene>
    <name evidence="6" type="primary">flgI</name>
    <name evidence="7" type="ORF">ThidrDRAFT_2736</name>
</gene>
<comment type="similarity">
    <text evidence="3 6">Belongs to the FlgI family.</text>
</comment>
<dbReference type="GO" id="GO:0071973">
    <property type="term" value="P:bacterial-type flagellum-dependent cell motility"/>
    <property type="evidence" value="ECO:0007669"/>
    <property type="project" value="InterPro"/>
</dbReference>
<dbReference type="InterPro" id="IPR001782">
    <property type="entry name" value="Flag_FlgI"/>
</dbReference>
<dbReference type="HAMAP" id="MF_00416">
    <property type="entry name" value="FlgI"/>
    <property type="match status" value="1"/>
</dbReference>
<keyword evidence="7" id="KW-0966">Cell projection</keyword>
<dbReference type="STRING" id="765913.ThidrDRAFT_2736"/>
<keyword evidence="4 6" id="KW-0732">Signal</keyword>
<evidence type="ECO:0000256" key="4">
    <source>
        <dbReference type="ARBA" id="ARBA00022729"/>
    </source>
</evidence>
<dbReference type="EMBL" id="AFWT01000018">
    <property type="protein sequence ID" value="EGV30535.1"/>
    <property type="molecule type" value="Genomic_DNA"/>
</dbReference>
<evidence type="ECO:0000256" key="1">
    <source>
        <dbReference type="ARBA" id="ARBA00002591"/>
    </source>
</evidence>
<dbReference type="eggNOG" id="COG1706">
    <property type="taxonomic scope" value="Bacteria"/>
</dbReference>
<dbReference type="PANTHER" id="PTHR30381">
    <property type="entry name" value="FLAGELLAR P-RING PERIPLASMIC PROTEIN FLGI"/>
    <property type="match status" value="1"/>
</dbReference>
<feature type="chain" id="PRO_5009012666" description="Flagellar P-ring protein" evidence="6">
    <location>
        <begin position="27"/>
        <end position="396"/>
    </location>
</feature>
<comment type="function">
    <text evidence="1 6">Assembles around the rod to form the L-ring and probably protects the motor/basal body from shearing forces during rotation.</text>
</comment>
<dbReference type="AlphaFoldDB" id="G2E373"/>
<evidence type="ECO:0000256" key="5">
    <source>
        <dbReference type="ARBA" id="ARBA00023143"/>
    </source>
</evidence>
<keyword evidence="5 6" id="KW-0975">Bacterial flagellum</keyword>
<evidence type="ECO:0000256" key="2">
    <source>
        <dbReference type="ARBA" id="ARBA00004117"/>
    </source>
</evidence>
<feature type="signal peptide" evidence="6">
    <location>
        <begin position="1"/>
        <end position="26"/>
    </location>
</feature>
<dbReference type="Proteomes" id="UP000004200">
    <property type="component" value="Unassembled WGS sequence"/>
</dbReference>
<protein>
    <recommendedName>
        <fullName evidence="6">Flagellar P-ring protein</fullName>
    </recommendedName>
    <alternativeName>
        <fullName evidence="6">Basal body P-ring protein</fullName>
    </alternativeName>
</protein>
<organism evidence="7 8">
    <name type="scientific">Thiorhodococcus drewsii AZ1</name>
    <dbReference type="NCBI Taxonomy" id="765913"/>
    <lineage>
        <taxon>Bacteria</taxon>
        <taxon>Pseudomonadati</taxon>
        <taxon>Pseudomonadota</taxon>
        <taxon>Gammaproteobacteria</taxon>
        <taxon>Chromatiales</taxon>
        <taxon>Chromatiaceae</taxon>
        <taxon>Thiorhodococcus</taxon>
    </lineage>
</organism>
<dbReference type="NCBIfam" id="NF003676">
    <property type="entry name" value="PRK05303.1"/>
    <property type="match status" value="1"/>
</dbReference>
<dbReference type="GO" id="GO:0009428">
    <property type="term" value="C:bacterial-type flagellum basal body, distal rod, P ring"/>
    <property type="evidence" value="ECO:0007669"/>
    <property type="project" value="InterPro"/>
</dbReference>
<dbReference type="GO" id="GO:0005198">
    <property type="term" value="F:structural molecule activity"/>
    <property type="evidence" value="ECO:0007669"/>
    <property type="project" value="InterPro"/>
</dbReference>
<dbReference type="RefSeq" id="WP_007041449.1">
    <property type="nucleotide sequence ID" value="NZ_AFWT01000018.1"/>
</dbReference>
<dbReference type="PATRIC" id="fig|765913.3.peg.2791"/>
<comment type="caution">
    <text evidence="7">The sequence shown here is derived from an EMBL/GenBank/DDBJ whole genome shotgun (WGS) entry which is preliminary data.</text>
</comment>
<dbReference type="OrthoDB" id="9786431at2"/>
<comment type="subcellular location">
    <subcellularLocation>
        <location evidence="2 6">Bacterial flagellum basal body</location>
    </subcellularLocation>
</comment>
<proteinExistence type="inferred from homology"/>
<keyword evidence="8" id="KW-1185">Reference proteome</keyword>
<comment type="subunit">
    <text evidence="6">The basal body constitutes a major portion of the flagellar organelle and consists of four rings (L,P,S, and M) mounted on a central rod.</text>
</comment>
<evidence type="ECO:0000313" key="8">
    <source>
        <dbReference type="Proteomes" id="UP000004200"/>
    </source>
</evidence>
<keyword evidence="7" id="KW-0282">Flagellum</keyword>
<evidence type="ECO:0000313" key="7">
    <source>
        <dbReference type="EMBL" id="EGV30535.1"/>
    </source>
</evidence>
<sequence precursor="true">MKRIQSLALIACATLVGLTSVAYVYAGNGEPLDEYGLRTGSGGNEDLLSQERIKDLATIAGVRKNQLVGYGLVVGLNGTGDQTTQSPFTVQSLKNMLGQLGVTVPPGTNPQTKNVAAVMITADLPAFSKPGQQLDVTVSSLGNAKSLRGGTLLMTPLKGADGQVYAMAQGNLTVGGFGADGADGSSITVNIPSVGRIMDGATVEREVPSGFAKGNSMVLNLKKADFTTASRMADIINQYFADDIAQPIDATSVQVRAPSDPGRRVSFVSQVENLEVAVAEPPARVVINARTGTIVIGSGVKVLPAAVSHGNLTVTIAENAGVSQPNAFGQGQTAVVPQTNVDVKQDNNRMFLFAPGTSLGDIVEAVNEVGAAPGDLVAILEALREVGALRADLVVI</sequence>
<accession>G2E373</accession>
<dbReference type="GO" id="GO:0030288">
    <property type="term" value="C:outer membrane-bounded periplasmic space"/>
    <property type="evidence" value="ECO:0007669"/>
    <property type="project" value="InterPro"/>
</dbReference>
<dbReference type="Pfam" id="PF02119">
    <property type="entry name" value="FlgI"/>
    <property type="match status" value="1"/>
</dbReference>
<reference evidence="7 8" key="1">
    <citation type="submission" date="2011-06" db="EMBL/GenBank/DDBJ databases">
        <title>The draft genome of Thiorhodococcus drewsii AZ1.</title>
        <authorList>
            <consortium name="US DOE Joint Genome Institute (JGI-PGF)"/>
            <person name="Lucas S."/>
            <person name="Han J."/>
            <person name="Lapidus A."/>
            <person name="Cheng J.-F."/>
            <person name="Goodwin L."/>
            <person name="Pitluck S."/>
            <person name="Peters L."/>
            <person name="Land M.L."/>
            <person name="Hauser L."/>
            <person name="Vogl K."/>
            <person name="Liu Z."/>
            <person name="Imhoff J."/>
            <person name="Thiel V."/>
            <person name="Frigaard N.-U."/>
            <person name="Bryant D.A."/>
            <person name="Woyke T.J."/>
        </authorList>
    </citation>
    <scope>NUCLEOTIDE SEQUENCE [LARGE SCALE GENOMIC DNA]</scope>
    <source>
        <strain evidence="7 8">AZ1</strain>
    </source>
</reference>